<protein>
    <submittedName>
        <fullName evidence="3">Pimeloyl-ACP methyl ester carboxylesterase</fullName>
    </submittedName>
</protein>
<dbReference type="Proteomes" id="UP000271227">
    <property type="component" value="Unassembled WGS sequence"/>
</dbReference>
<sequence>MSDQWATGWQTPDRISANGITLAVYKSGPAPAATDKPAVIFLHGFPELAYSWRAQMAALGAEGYPCLAPDMRGYGASDKPEGRDAYGMDVLTADVTGILDHYGIERAVAVGHDWGAIVLWALPFYAGDRFLGYAGLNLPLLPHYPMDPVTLIRQSRGAHNYIVQFQEEGRCEPVLGADPMRTMRFFMRRPNKATIDKEAARAEKEDVPFEEESLDLIGLLKLDDSRWGGAPLMEDDDLRVYADAFGAGGFTAPLHWYRNLTENWRKQARFVDADGHLPRVPRPCLMITAELDRACPPHLADGMEERCHSYRRIDLAGCGHWSQQERATEVNDALLDWLADEITG</sequence>
<dbReference type="AlphaFoldDB" id="A0A3M0C5W0"/>
<evidence type="ECO:0000313" key="3">
    <source>
        <dbReference type="EMBL" id="RMB04612.1"/>
    </source>
</evidence>
<dbReference type="EMBL" id="REFR01000013">
    <property type="protein sequence ID" value="RMB04612.1"/>
    <property type="molecule type" value="Genomic_DNA"/>
</dbReference>
<reference evidence="3 4" key="1">
    <citation type="submission" date="2018-10" db="EMBL/GenBank/DDBJ databases">
        <title>Genomic Encyclopedia of Archaeal and Bacterial Type Strains, Phase II (KMG-II): from individual species to whole genera.</title>
        <authorList>
            <person name="Goeker M."/>
        </authorList>
    </citation>
    <scope>NUCLEOTIDE SEQUENCE [LARGE SCALE GENOMIC DNA]</scope>
    <source>
        <strain evidence="3 4">DSM 25217</strain>
    </source>
</reference>
<organism evidence="3 4">
    <name type="scientific">Eilatimonas milleporae</name>
    <dbReference type="NCBI Taxonomy" id="911205"/>
    <lineage>
        <taxon>Bacteria</taxon>
        <taxon>Pseudomonadati</taxon>
        <taxon>Pseudomonadota</taxon>
        <taxon>Alphaproteobacteria</taxon>
        <taxon>Kordiimonadales</taxon>
        <taxon>Kordiimonadaceae</taxon>
        <taxon>Eilatimonas</taxon>
    </lineage>
</organism>
<evidence type="ECO:0000313" key="4">
    <source>
        <dbReference type="Proteomes" id="UP000271227"/>
    </source>
</evidence>
<name>A0A3M0C5W0_9PROT</name>
<dbReference type="RefSeq" id="WP_121939535.1">
    <property type="nucleotide sequence ID" value="NZ_REFR01000013.1"/>
</dbReference>
<dbReference type="Pfam" id="PF00561">
    <property type="entry name" value="Abhydrolase_1"/>
    <property type="match status" value="1"/>
</dbReference>
<comment type="caution">
    <text evidence="3">The sequence shown here is derived from an EMBL/GenBank/DDBJ whole genome shotgun (WGS) entry which is preliminary data.</text>
</comment>
<dbReference type="SUPFAM" id="SSF53474">
    <property type="entry name" value="alpha/beta-Hydrolases"/>
    <property type="match status" value="1"/>
</dbReference>
<dbReference type="PRINTS" id="PR00412">
    <property type="entry name" value="EPOXHYDRLASE"/>
</dbReference>
<dbReference type="InterPro" id="IPR000073">
    <property type="entry name" value="AB_hydrolase_1"/>
</dbReference>
<keyword evidence="4" id="KW-1185">Reference proteome</keyword>
<dbReference type="GO" id="GO:0016787">
    <property type="term" value="F:hydrolase activity"/>
    <property type="evidence" value="ECO:0007669"/>
    <property type="project" value="UniProtKB-KW"/>
</dbReference>
<keyword evidence="1" id="KW-0378">Hydrolase</keyword>
<evidence type="ECO:0000256" key="1">
    <source>
        <dbReference type="ARBA" id="ARBA00022801"/>
    </source>
</evidence>
<gene>
    <name evidence="3" type="ORF">BXY39_2882</name>
</gene>
<dbReference type="Gene3D" id="3.40.50.1820">
    <property type="entry name" value="alpha/beta hydrolase"/>
    <property type="match status" value="1"/>
</dbReference>
<evidence type="ECO:0000259" key="2">
    <source>
        <dbReference type="Pfam" id="PF00561"/>
    </source>
</evidence>
<dbReference type="PANTHER" id="PTHR43329">
    <property type="entry name" value="EPOXIDE HYDROLASE"/>
    <property type="match status" value="1"/>
</dbReference>
<proteinExistence type="predicted"/>
<accession>A0A3M0C5W0</accession>
<dbReference type="InterPro" id="IPR029058">
    <property type="entry name" value="AB_hydrolase_fold"/>
</dbReference>
<dbReference type="InParanoid" id="A0A3M0C5W0"/>
<dbReference type="OrthoDB" id="9780765at2"/>
<dbReference type="InterPro" id="IPR000639">
    <property type="entry name" value="Epox_hydrolase-like"/>
</dbReference>
<feature type="domain" description="AB hydrolase-1" evidence="2">
    <location>
        <begin position="37"/>
        <end position="144"/>
    </location>
</feature>